<proteinExistence type="inferred from homology"/>
<evidence type="ECO:0000256" key="16">
    <source>
        <dbReference type="SAM" id="MobiDB-lite"/>
    </source>
</evidence>
<feature type="zinc finger region" description="C3H1-type" evidence="14">
    <location>
        <begin position="124"/>
        <end position="154"/>
    </location>
</feature>
<feature type="compositionally biased region" description="Polar residues" evidence="16">
    <location>
        <begin position="48"/>
        <end position="58"/>
    </location>
</feature>
<dbReference type="CDD" id="cd02801">
    <property type="entry name" value="DUS_like_FMN"/>
    <property type="match status" value="1"/>
</dbReference>
<gene>
    <name evidence="18" type="ORF">EVOR1521_LOCUS14284</name>
</gene>
<dbReference type="InterPro" id="IPR035587">
    <property type="entry name" value="DUS-like_FMN-bd"/>
</dbReference>
<evidence type="ECO:0000256" key="9">
    <source>
        <dbReference type="ARBA" id="ARBA00023027"/>
    </source>
</evidence>
<dbReference type="Pfam" id="PF01207">
    <property type="entry name" value="Dus"/>
    <property type="match status" value="1"/>
</dbReference>
<feature type="domain" description="C3H1-type" evidence="17">
    <location>
        <begin position="124"/>
        <end position="154"/>
    </location>
</feature>
<dbReference type="GO" id="GO:0050660">
    <property type="term" value="F:flavin adenine dinucleotide binding"/>
    <property type="evidence" value="ECO:0007669"/>
    <property type="project" value="UniProtKB-UniRule"/>
</dbReference>
<comment type="catalytic activity">
    <reaction evidence="10">
        <text>5,6-dihydrouridine(47) in tRNA + NAD(+) = uridine(47) in tRNA + NADH + H(+)</text>
        <dbReference type="Rhea" id="RHEA:53364"/>
        <dbReference type="Rhea" id="RHEA-COMP:13539"/>
        <dbReference type="Rhea" id="RHEA-COMP:13540"/>
        <dbReference type="ChEBI" id="CHEBI:15378"/>
        <dbReference type="ChEBI" id="CHEBI:57540"/>
        <dbReference type="ChEBI" id="CHEBI:57945"/>
        <dbReference type="ChEBI" id="CHEBI:65315"/>
        <dbReference type="ChEBI" id="CHEBI:74443"/>
        <dbReference type="EC" id="1.3.1.89"/>
    </reaction>
    <physiologicalReaction direction="right-to-left" evidence="10">
        <dbReference type="Rhea" id="RHEA:53366"/>
    </physiologicalReaction>
</comment>
<name>A0AA36IKI0_9DINO</name>
<dbReference type="AlphaFoldDB" id="A0AA36IKI0"/>
<dbReference type="GO" id="GO:0102265">
    <property type="term" value="F:tRNA-dihydrouridine47 synthase activity"/>
    <property type="evidence" value="ECO:0007669"/>
    <property type="project" value="UniProtKB-EC"/>
</dbReference>
<comment type="catalytic activity">
    <reaction evidence="13">
        <text>5,6-dihydrouridine(47) in tRNA + NADP(+) = uridine(47) in tRNA + NADPH + H(+)</text>
        <dbReference type="Rhea" id="RHEA:53360"/>
        <dbReference type="Rhea" id="RHEA-COMP:13539"/>
        <dbReference type="Rhea" id="RHEA-COMP:13540"/>
        <dbReference type="ChEBI" id="CHEBI:15378"/>
        <dbReference type="ChEBI" id="CHEBI:57783"/>
        <dbReference type="ChEBI" id="CHEBI:58349"/>
        <dbReference type="ChEBI" id="CHEBI:65315"/>
        <dbReference type="ChEBI" id="CHEBI:74443"/>
        <dbReference type="EC" id="1.3.1.89"/>
    </reaction>
    <physiologicalReaction direction="right-to-left" evidence="13">
        <dbReference type="Rhea" id="RHEA:53362"/>
    </physiologicalReaction>
</comment>
<keyword evidence="14 15" id="KW-0863">Zinc-finger</keyword>
<feature type="region of interest" description="Disordered" evidence="16">
    <location>
        <begin position="37"/>
        <end position="75"/>
    </location>
</feature>
<evidence type="ECO:0000256" key="10">
    <source>
        <dbReference type="ARBA" id="ARBA00048266"/>
    </source>
</evidence>
<keyword evidence="4 15" id="KW-0288">FMN</keyword>
<sequence length="630" mass="69988">MADAAAPAMSLEKDNEAKKQRIEDAIARCEAPIQPEFLLKKQSVPAAETQNSGGNSEPPTKKQKTNRGMNKTKERKENVAAMKKVAAQQLCARLAYLNACDGSPGEPRCSKNHDVDTFTSTKLPNVSEECPVFKALGVCAAGLNCRFSASHVADGKNVDKDGVPLSANCSWHQQIPHIGAVPGEKNIFSEEMRISLRKKSYDFSRATHLAKAWDRWHSQRPKDAKETDDSYAASTDAACFVGPLVEKERPRVDLSNKRFLAPLTTVGNLPFRRLCVGLGCEVTVGEMALGHSIVEGLQSELALLRRHESEKCFGVQIAGGDVATMAKVAQFVDEHVDCDFVDINCGCPLEEVHRRGAGSRLMAKAAHMEGIVRCMSGVLKTKALTLKMRTAHMEDHKVKDFNGRYAHNLVPRLEAWGVSALVLHGRTARQRYTKLADWDYIKECSGRRQSRTPFIGCGDAMNWEEVELHCATHGVDSVMIGRGALIKPWIFTEIKEKRHWDISASERLDLIRDFTHYGLEHWGADPRGVETTRRFLLEWLSFTCRYVPVGLLEVQQARINWRPRPYVGRSDLETKMASTNSKDWVEITEMMLGKVPDGFSFVPKHKSNAYQSEGGAQVEAVKAEDEGAAG</sequence>
<reference evidence="18" key="1">
    <citation type="submission" date="2023-08" db="EMBL/GenBank/DDBJ databases">
        <authorList>
            <person name="Chen Y."/>
            <person name="Shah S."/>
            <person name="Dougan E. K."/>
            <person name="Thang M."/>
            <person name="Chan C."/>
        </authorList>
    </citation>
    <scope>NUCLEOTIDE SEQUENCE</scope>
</reference>
<dbReference type="PANTHER" id="PTHR45846:SF1">
    <property type="entry name" value="TRNA-DIHYDROURIDINE(47) SYNTHASE [NAD(P)(+)]-LIKE"/>
    <property type="match status" value="1"/>
</dbReference>
<keyword evidence="14 15" id="KW-0479">Metal-binding</keyword>
<comment type="catalytic activity">
    <reaction evidence="11">
        <text>a 5,6-dihydrouridine in mRNA + NAD(+) = a uridine in mRNA + NADH + H(+)</text>
        <dbReference type="Rhea" id="RHEA:69851"/>
        <dbReference type="Rhea" id="RHEA-COMP:14658"/>
        <dbReference type="Rhea" id="RHEA-COMP:17789"/>
        <dbReference type="ChEBI" id="CHEBI:15378"/>
        <dbReference type="ChEBI" id="CHEBI:57540"/>
        <dbReference type="ChEBI" id="CHEBI:57945"/>
        <dbReference type="ChEBI" id="CHEBI:65315"/>
        <dbReference type="ChEBI" id="CHEBI:74443"/>
    </reaction>
    <physiologicalReaction direction="right-to-left" evidence="11">
        <dbReference type="Rhea" id="RHEA:69853"/>
    </physiologicalReaction>
</comment>
<evidence type="ECO:0000256" key="7">
    <source>
        <dbReference type="ARBA" id="ARBA00022857"/>
    </source>
</evidence>
<evidence type="ECO:0000259" key="17">
    <source>
        <dbReference type="PROSITE" id="PS50103"/>
    </source>
</evidence>
<dbReference type="EMBL" id="CAUJNA010001681">
    <property type="protein sequence ID" value="CAJ1388401.1"/>
    <property type="molecule type" value="Genomic_DNA"/>
</dbReference>
<evidence type="ECO:0000256" key="13">
    <source>
        <dbReference type="ARBA" id="ARBA00049513"/>
    </source>
</evidence>
<dbReference type="GO" id="GO:0003723">
    <property type="term" value="F:RNA binding"/>
    <property type="evidence" value="ECO:0007669"/>
    <property type="project" value="TreeGrafter"/>
</dbReference>
<evidence type="ECO:0000256" key="11">
    <source>
        <dbReference type="ARBA" id="ARBA00048342"/>
    </source>
</evidence>
<dbReference type="GO" id="GO:0006397">
    <property type="term" value="P:mRNA processing"/>
    <property type="evidence" value="ECO:0007669"/>
    <property type="project" value="UniProtKB-KW"/>
</dbReference>
<keyword evidence="8 15" id="KW-0560">Oxidoreductase</keyword>
<evidence type="ECO:0000256" key="8">
    <source>
        <dbReference type="ARBA" id="ARBA00023002"/>
    </source>
</evidence>
<evidence type="ECO:0000256" key="1">
    <source>
        <dbReference type="ARBA" id="ARBA00001917"/>
    </source>
</evidence>
<evidence type="ECO:0000313" key="18">
    <source>
        <dbReference type="EMBL" id="CAJ1388401.1"/>
    </source>
</evidence>
<evidence type="ECO:0000256" key="3">
    <source>
        <dbReference type="ARBA" id="ARBA00022630"/>
    </source>
</evidence>
<keyword evidence="14 15" id="KW-0862">Zinc</keyword>
<dbReference type="SUPFAM" id="SSF51395">
    <property type="entry name" value="FMN-linked oxidoreductases"/>
    <property type="match status" value="1"/>
</dbReference>
<dbReference type="InterPro" id="IPR000571">
    <property type="entry name" value="Znf_CCCH"/>
</dbReference>
<comment type="cofactor">
    <cofactor evidence="1 15">
        <name>FMN</name>
        <dbReference type="ChEBI" id="CHEBI:58210"/>
    </cofactor>
</comment>
<keyword evidence="5" id="KW-0507">mRNA processing</keyword>
<comment type="caution">
    <text evidence="18">The sequence shown here is derived from an EMBL/GenBank/DDBJ whole genome shotgun (WGS) entry which is preliminary data.</text>
</comment>
<dbReference type="Gene3D" id="3.20.20.70">
    <property type="entry name" value="Aldolase class I"/>
    <property type="match status" value="1"/>
</dbReference>
<dbReference type="GO" id="GO:0008270">
    <property type="term" value="F:zinc ion binding"/>
    <property type="evidence" value="ECO:0007669"/>
    <property type="project" value="UniProtKB-KW"/>
</dbReference>
<organism evidence="18 19">
    <name type="scientific">Effrenium voratum</name>
    <dbReference type="NCBI Taxonomy" id="2562239"/>
    <lineage>
        <taxon>Eukaryota</taxon>
        <taxon>Sar</taxon>
        <taxon>Alveolata</taxon>
        <taxon>Dinophyceae</taxon>
        <taxon>Suessiales</taxon>
        <taxon>Symbiodiniaceae</taxon>
        <taxon>Effrenium</taxon>
    </lineage>
</organism>
<evidence type="ECO:0000256" key="15">
    <source>
        <dbReference type="RuleBase" id="RU291113"/>
    </source>
</evidence>
<keyword evidence="19" id="KW-1185">Reference proteome</keyword>
<evidence type="ECO:0000256" key="14">
    <source>
        <dbReference type="PROSITE-ProRule" id="PRU00723"/>
    </source>
</evidence>
<accession>A0AA36IKI0</accession>
<dbReference type="PROSITE" id="PS50103">
    <property type="entry name" value="ZF_C3H1"/>
    <property type="match status" value="1"/>
</dbReference>
<evidence type="ECO:0000313" key="19">
    <source>
        <dbReference type="Proteomes" id="UP001178507"/>
    </source>
</evidence>
<evidence type="ECO:0000256" key="5">
    <source>
        <dbReference type="ARBA" id="ARBA00022664"/>
    </source>
</evidence>
<dbReference type="EC" id="1.3.1.-" evidence="15"/>
<dbReference type="Proteomes" id="UP001178507">
    <property type="component" value="Unassembled WGS sequence"/>
</dbReference>
<evidence type="ECO:0000256" key="12">
    <source>
        <dbReference type="ARBA" id="ARBA00049447"/>
    </source>
</evidence>
<protein>
    <recommendedName>
        <fullName evidence="2 15">tRNA-dihydrouridine(47) synthase [NAD(P)(+)]</fullName>
        <ecNumber evidence="15">1.3.1.-</ecNumber>
    </recommendedName>
    <alternativeName>
        <fullName evidence="15">tRNA-dihydrouridine synthase 3</fullName>
    </alternativeName>
</protein>
<dbReference type="PANTHER" id="PTHR45846">
    <property type="entry name" value="TRNA-DIHYDROURIDINE(47) SYNTHASE [NAD(P)(+)]-LIKE"/>
    <property type="match status" value="1"/>
</dbReference>
<keyword evidence="6 15" id="KW-0819">tRNA processing</keyword>
<keyword evidence="7" id="KW-0521">NADP</keyword>
<dbReference type="PROSITE" id="PS01136">
    <property type="entry name" value="UPF0034"/>
    <property type="match status" value="1"/>
</dbReference>
<evidence type="ECO:0000256" key="6">
    <source>
        <dbReference type="ARBA" id="ARBA00022694"/>
    </source>
</evidence>
<dbReference type="InterPro" id="IPR018517">
    <property type="entry name" value="tRNA_hU_synthase_CS"/>
</dbReference>
<keyword evidence="3 15" id="KW-0285">Flavoprotein</keyword>
<evidence type="ECO:0000256" key="2">
    <source>
        <dbReference type="ARBA" id="ARBA00012376"/>
    </source>
</evidence>
<keyword evidence="9" id="KW-0520">NAD</keyword>
<comment type="similarity">
    <text evidence="15">Belongs to the dus family. Dus3 subfamily.</text>
</comment>
<comment type="catalytic activity">
    <reaction evidence="12">
        <text>a 5,6-dihydrouridine in mRNA + NADP(+) = a uridine in mRNA + NADPH + H(+)</text>
        <dbReference type="Rhea" id="RHEA:69855"/>
        <dbReference type="Rhea" id="RHEA-COMP:14658"/>
        <dbReference type="Rhea" id="RHEA-COMP:17789"/>
        <dbReference type="ChEBI" id="CHEBI:15378"/>
        <dbReference type="ChEBI" id="CHEBI:57783"/>
        <dbReference type="ChEBI" id="CHEBI:58349"/>
        <dbReference type="ChEBI" id="CHEBI:65315"/>
        <dbReference type="ChEBI" id="CHEBI:74443"/>
    </reaction>
    <physiologicalReaction direction="right-to-left" evidence="12">
        <dbReference type="Rhea" id="RHEA:69857"/>
    </physiologicalReaction>
</comment>
<evidence type="ECO:0000256" key="4">
    <source>
        <dbReference type="ARBA" id="ARBA00022643"/>
    </source>
</evidence>
<dbReference type="InterPro" id="IPR013785">
    <property type="entry name" value="Aldolase_TIM"/>
</dbReference>